<dbReference type="PROSITE" id="PS50893">
    <property type="entry name" value="ABC_TRANSPORTER_2"/>
    <property type="match status" value="1"/>
</dbReference>
<evidence type="ECO:0000256" key="6">
    <source>
        <dbReference type="ARBA" id="ARBA00023136"/>
    </source>
</evidence>
<evidence type="ECO:0000256" key="5">
    <source>
        <dbReference type="ARBA" id="ARBA00022989"/>
    </source>
</evidence>
<name>A0A544UMY1_LYSSH</name>
<feature type="transmembrane region" description="Helical" evidence="7">
    <location>
        <begin position="211"/>
        <end position="230"/>
    </location>
</feature>
<evidence type="ECO:0000259" key="8">
    <source>
        <dbReference type="PROSITE" id="PS50893"/>
    </source>
</evidence>
<dbReference type="GO" id="GO:0005886">
    <property type="term" value="C:plasma membrane"/>
    <property type="evidence" value="ECO:0007669"/>
    <property type="project" value="UniProtKB-SubCell"/>
</dbReference>
<dbReference type="PROSITE" id="PS50929">
    <property type="entry name" value="ABC_TM1F"/>
    <property type="match status" value="1"/>
</dbReference>
<evidence type="ECO:0000313" key="11">
    <source>
        <dbReference type="Proteomes" id="UP000317944"/>
    </source>
</evidence>
<dbReference type="PANTHER" id="PTHR24221">
    <property type="entry name" value="ATP-BINDING CASSETTE SUB-FAMILY B"/>
    <property type="match status" value="1"/>
</dbReference>
<reference evidence="10 11" key="1">
    <citation type="submission" date="2018-03" db="EMBL/GenBank/DDBJ databases">
        <title>Aerobic endospore-forming bacteria genome sequencing and assembly.</title>
        <authorList>
            <person name="Cavalcante D.A."/>
            <person name="Driks A."/>
            <person name="Putonti C."/>
            <person name="De-Souza M.T."/>
        </authorList>
    </citation>
    <scope>NUCLEOTIDE SEQUENCE [LARGE SCALE GENOMIC DNA]</scope>
    <source>
        <strain evidence="10 11">SDF0037</strain>
    </source>
</reference>
<dbReference type="EMBL" id="SADV01000005">
    <property type="protein sequence ID" value="TQR35206.1"/>
    <property type="molecule type" value="Genomic_DNA"/>
</dbReference>
<comment type="caution">
    <text evidence="10">The sequence shown here is derived from an EMBL/GenBank/DDBJ whole genome shotgun (WGS) entry which is preliminary data.</text>
</comment>
<dbReference type="InterPro" id="IPR039421">
    <property type="entry name" value="Type_1_exporter"/>
</dbReference>
<dbReference type="GO" id="GO:0140359">
    <property type="term" value="F:ABC-type transporter activity"/>
    <property type="evidence" value="ECO:0007669"/>
    <property type="project" value="InterPro"/>
</dbReference>
<dbReference type="Pfam" id="PF00664">
    <property type="entry name" value="ABC_membrane"/>
    <property type="match status" value="1"/>
</dbReference>
<dbReference type="SUPFAM" id="SSF90123">
    <property type="entry name" value="ABC transporter transmembrane region"/>
    <property type="match status" value="1"/>
</dbReference>
<protein>
    <submittedName>
        <fullName evidence="10">ABC transporter ATP-binding protein</fullName>
    </submittedName>
</protein>
<organism evidence="10 11">
    <name type="scientific">Lysinibacillus sphaericus</name>
    <name type="common">Bacillus sphaericus</name>
    <dbReference type="NCBI Taxonomy" id="1421"/>
    <lineage>
        <taxon>Bacteria</taxon>
        <taxon>Bacillati</taxon>
        <taxon>Bacillota</taxon>
        <taxon>Bacilli</taxon>
        <taxon>Bacillales</taxon>
        <taxon>Bacillaceae</taxon>
        <taxon>Lysinibacillus</taxon>
    </lineage>
</organism>
<dbReference type="GO" id="GO:0016887">
    <property type="term" value="F:ATP hydrolysis activity"/>
    <property type="evidence" value="ECO:0007669"/>
    <property type="project" value="InterPro"/>
</dbReference>
<evidence type="ECO:0000256" key="4">
    <source>
        <dbReference type="ARBA" id="ARBA00022840"/>
    </source>
</evidence>
<feature type="domain" description="ABC transporter" evidence="8">
    <location>
        <begin position="268"/>
        <end position="474"/>
    </location>
</feature>
<dbReference type="InterPro" id="IPR003593">
    <property type="entry name" value="AAA+_ATPase"/>
</dbReference>
<evidence type="ECO:0000256" key="2">
    <source>
        <dbReference type="ARBA" id="ARBA00022692"/>
    </source>
</evidence>
<dbReference type="Pfam" id="PF00005">
    <property type="entry name" value="ABC_tran"/>
    <property type="match status" value="1"/>
</dbReference>
<evidence type="ECO:0000256" key="3">
    <source>
        <dbReference type="ARBA" id="ARBA00022741"/>
    </source>
</evidence>
<dbReference type="InterPro" id="IPR011527">
    <property type="entry name" value="ABC1_TM_dom"/>
</dbReference>
<evidence type="ECO:0000259" key="9">
    <source>
        <dbReference type="PROSITE" id="PS50929"/>
    </source>
</evidence>
<keyword evidence="5 7" id="KW-1133">Transmembrane helix</keyword>
<evidence type="ECO:0000256" key="1">
    <source>
        <dbReference type="ARBA" id="ARBA00004651"/>
    </source>
</evidence>
<keyword evidence="2 7" id="KW-0812">Transmembrane</keyword>
<feature type="domain" description="ABC transmembrane type-1" evidence="9">
    <location>
        <begin position="1"/>
        <end position="238"/>
    </location>
</feature>
<dbReference type="InterPro" id="IPR017871">
    <property type="entry name" value="ABC_transporter-like_CS"/>
</dbReference>
<dbReference type="OrthoDB" id="9762778at2"/>
<proteinExistence type="predicted"/>
<dbReference type="InterPro" id="IPR027417">
    <property type="entry name" value="P-loop_NTPase"/>
</dbReference>
<feature type="transmembrane region" description="Helical" evidence="7">
    <location>
        <begin position="86"/>
        <end position="113"/>
    </location>
</feature>
<dbReference type="PROSITE" id="PS00211">
    <property type="entry name" value="ABC_TRANSPORTER_1"/>
    <property type="match status" value="1"/>
</dbReference>
<dbReference type="SUPFAM" id="SSF52540">
    <property type="entry name" value="P-loop containing nucleoside triphosphate hydrolases"/>
    <property type="match status" value="1"/>
</dbReference>
<keyword evidence="3" id="KW-0547">Nucleotide-binding</keyword>
<dbReference type="GO" id="GO:0005524">
    <property type="term" value="F:ATP binding"/>
    <property type="evidence" value="ECO:0007669"/>
    <property type="project" value="UniProtKB-KW"/>
</dbReference>
<evidence type="ECO:0000256" key="7">
    <source>
        <dbReference type="SAM" id="Phobius"/>
    </source>
</evidence>
<sequence>MSLLLVIIIHFICLRLERLFVHKVAYQYIRDLRIATLEKIEKLPFEIVEKQSRGHMLRLILDRSEQLENIIAHQMPQALYAIMMPLISAVLLIGIDWRFAILAMLPLPIALYIQLRKNPQLFIVGERYASISTTMQERNVDFTESLTYLQSFRVRGKELDALQQSYTNYRTVWQEMSRVKIPRFILYVTIVEGALLSFIPASVGWDVTVTLFYVVFILGLNISIPFRQFASFGHQFTEAKQIQLEIQQWLQQPDMIFGSSNTMMKCDLTLADVGYTFDESTQIGPVNFSTKANNFVVLKGKSGNGKSTILKILAGRYQGTGTYEIDGVPMKAYSEQALRNGIWFVPQTSQFFHETLLFNLTLGKMVSEHTLQHVLKIVELSERVSTLPEGLKTYMNDSKVNFSGGELQRIALARAILQDVPLILLDEATAAIDEAMELRIIDQFKQLPHTFISIAHRQQHIHQANLQIQIGREV</sequence>
<dbReference type="Proteomes" id="UP000317944">
    <property type="component" value="Unassembled WGS sequence"/>
</dbReference>
<feature type="transmembrane region" description="Helical" evidence="7">
    <location>
        <begin position="184"/>
        <end position="205"/>
    </location>
</feature>
<dbReference type="InterPro" id="IPR036640">
    <property type="entry name" value="ABC1_TM_sf"/>
</dbReference>
<dbReference type="Gene3D" id="1.20.1560.10">
    <property type="entry name" value="ABC transporter type 1, transmembrane domain"/>
    <property type="match status" value="1"/>
</dbReference>
<accession>A0A544UMY1</accession>
<keyword evidence="4 10" id="KW-0067">ATP-binding</keyword>
<dbReference type="Gene3D" id="3.40.50.300">
    <property type="entry name" value="P-loop containing nucleotide triphosphate hydrolases"/>
    <property type="match status" value="1"/>
</dbReference>
<dbReference type="SMART" id="SM00382">
    <property type="entry name" value="AAA"/>
    <property type="match status" value="1"/>
</dbReference>
<dbReference type="PANTHER" id="PTHR24221:SF654">
    <property type="entry name" value="ATP-BINDING CASSETTE SUB-FAMILY B MEMBER 6"/>
    <property type="match status" value="1"/>
</dbReference>
<dbReference type="CDD" id="cd03228">
    <property type="entry name" value="ABCC_MRP_Like"/>
    <property type="match status" value="1"/>
</dbReference>
<keyword evidence="6 7" id="KW-0472">Membrane</keyword>
<evidence type="ECO:0000313" key="10">
    <source>
        <dbReference type="EMBL" id="TQR35206.1"/>
    </source>
</evidence>
<dbReference type="InterPro" id="IPR003439">
    <property type="entry name" value="ABC_transporter-like_ATP-bd"/>
</dbReference>
<dbReference type="AlphaFoldDB" id="A0A544UMY1"/>
<gene>
    <name evidence="10" type="ORF">C7Y47_08125</name>
</gene>
<comment type="subcellular location">
    <subcellularLocation>
        <location evidence="1">Cell membrane</location>
        <topology evidence="1">Multi-pass membrane protein</topology>
    </subcellularLocation>
</comment>